<protein>
    <recommendedName>
        <fullName evidence="9 10">Rieske domain-containing protein</fullName>
    </recommendedName>
</protein>
<dbReference type="GO" id="GO:0046872">
    <property type="term" value="F:metal ion binding"/>
    <property type="evidence" value="ECO:0007669"/>
    <property type="project" value="UniProtKB-KW"/>
</dbReference>
<dbReference type="GO" id="GO:0051537">
    <property type="term" value="F:2 iron, 2 sulfur cluster binding"/>
    <property type="evidence" value="ECO:0007669"/>
    <property type="project" value="UniProtKB-KW"/>
</dbReference>
<proteinExistence type="predicted"/>
<evidence type="ECO:0000256" key="6">
    <source>
        <dbReference type="ARBA" id="ARBA00023004"/>
    </source>
</evidence>
<evidence type="ECO:0000256" key="2">
    <source>
        <dbReference type="ARBA" id="ARBA00022714"/>
    </source>
</evidence>
<comment type="caution">
    <text evidence="11">The sequence shown here is derived from an EMBL/GenBank/DDBJ whole genome shotgun (WGS) entry which is preliminary data.</text>
</comment>
<keyword evidence="12" id="KW-1185">Reference proteome</keyword>
<evidence type="ECO:0000259" key="10">
    <source>
        <dbReference type="PROSITE" id="PS51296"/>
    </source>
</evidence>
<dbReference type="InterPro" id="IPR036922">
    <property type="entry name" value="Rieske_2Fe-2S_sf"/>
</dbReference>
<name>A0AAD7T6N9_9TELE</name>
<evidence type="ECO:0000256" key="7">
    <source>
        <dbReference type="ARBA" id="ARBA00023014"/>
    </source>
</evidence>
<evidence type="ECO:0000313" key="12">
    <source>
        <dbReference type="Proteomes" id="UP001221898"/>
    </source>
</evidence>
<sequence>MSAEDKVEVTMTSLLSSLSLATSPSTSPPPSSYFIGRKEEILQARRVEKFVNGRDVLVLHHEGVLHAMDKRCYHKGGLLQGGDIEEFDGRLCIVCPWHKFKITLAEGEGLYQVLDRAQKPPKHKWLSKGVKQRVHTVIEVDEDVFVRFNSMPGSIDSDQYQTNEYRATLETGEKTKK</sequence>
<evidence type="ECO:0000256" key="1">
    <source>
        <dbReference type="ARBA" id="ARBA00022553"/>
    </source>
</evidence>
<dbReference type="Pfam" id="PF22543">
    <property type="entry name" value="Rieske_4"/>
    <property type="match status" value="1"/>
</dbReference>
<dbReference type="PANTHER" id="PTHR21496:SF0">
    <property type="entry name" value="RIESKE DOMAIN-CONTAINING PROTEIN"/>
    <property type="match status" value="1"/>
</dbReference>
<keyword evidence="6" id="KW-0408">Iron</keyword>
<keyword evidence="2" id="KW-0001">2Fe-2S</keyword>
<evidence type="ECO:0000256" key="8">
    <source>
        <dbReference type="ARBA" id="ARBA00034078"/>
    </source>
</evidence>
<organism evidence="11 12">
    <name type="scientific">Aldrovandia affinis</name>
    <dbReference type="NCBI Taxonomy" id="143900"/>
    <lineage>
        <taxon>Eukaryota</taxon>
        <taxon>Metazoa</taxon>
        <taxon>Chordata</taxon>
        <taxon>Craniata</taxon>
        <taxon>Vertebrata</taxon>
        <taxon>Euteleostomi</taxon>
        <taxon>Actinopterygii</taxon>
        <taxon>Neopterygii</taxon>
        <taxon>Teleostei</taxon>
        <taxon>Notacanthiformes</taxon>
        <taxon>Halosauridae</taxon>
        <taxon>Aldrovandia</taxon>
    </lineage>
</organism>
<dbReference type="FunFam" id="2.102.10.10:FF:000009">
    <property type="entry name" value="Rieske Fe-S domain containing"/>
    <property type="match status" value="1"/>
</dbReference>
<evidence type="ECO:0000256" key="5">
    <source>
        <dbReference type="ARBA" id="ARBA00022990"/>
    </source>
</evidence>
<keyword evidence="5" id="KW-0007">Acetylation</keyword>
<dbReference type="EMBL" id="JAINUG010000011">
    <property type="protein sequence ID" value="KAJ8414832.1"/>
    <property type="molecule type" value="Genomic_DNA"/>
</dbReference>
<reference evidence="11" key="1">
    <citation type="journal article" date="2023" name="Science">
        <title>Genome structures resolve the early diversification of teleost fishes.</title>
        <authorList>
            <person name="Parey E."/>
            <person name="Louis A."/>
            <person name="Montfort J."/>
            <person name="Bouchez O."/>
            <person name="Roques C."/>
            <person name="Iampietro C."/>
            <person name="Lluch J."/>
            <person name="Castinel A."/>
            <person name="Donnadieu C."/>
            <person name="Desvignes T."/>
            <person name="Floi Bucao C."/>
            <person name="Jouanno E."/>
            <person name="Wen M."/>
            <person name="Mejri S."/>
            <person name="Dirks R."/>
            <person name="Jansen H."/>
            <person name="Henkel C."/>
            <person name="Chen W.J."/>
            <person name="Zahm M."/>
            <person name="Cabau C."/>
            <person name="Klopp C."/>
            <person name="Thompson A.W."/>
            <person name="Robinson-Rechavi M."/>
            <person name="Braasch I."/>
            <person name="Lecointre G."/>
            <person name="Bobe J."/>
            <person name="Postlethwait J.H."/>
            <person name="Berthelot C."/>
            <person name="Roest Crollius H."/>
            <person name="Guiguen Y."/>
        </authorList>
    </citation>
    <scope>NUCLEOTIDE SEQUENCE</scope>
    <source>
        <strain evidence="11">NC1722</strain>
    </source>
</reference>
<keyword evidence="4" id="KW-0677">Repeat</keyword>
<accession>A0AAD7T6N9</accession>
<gene>
    <name evidence="11" type="ORF">AAFF_G00023550</name>
</gene>
<evidence type="ECO:0000256" key="9">
    <source>
        <dbReference type="ARBA" id="ARBA00071952"/>
    </source>
</evidence>
<dbReference type="InterPro" id="IPR017941">
    <property type="entry name" value="Rieske_2Fe-2S"/>
</dbReference>
<dbReference type="Proteomes" id="UP001221898">
    <property type="component" value="Unassembled WGS sequence"/>
</dbReference>
<keyword evidence="3" id="KW-0479">Metal-binding</keyword>
<keyword evidence="7" id="KW-0411">Iron-sulfur</keyword>
<dbReference type="SUPFAM" id="SSF50022">
    <property type="entry name" value="ISP domain"/>
    <property type="match status" value="1"/>
</dbReference>
<evidence type="ECO:0000256" key="4">
    <source>
        <dbReference type="ARBA" id="ARBA00022737"/>
    </source>
</evidence>
<feature type="domain" description="Rieske" evidence="10">
    <location>
        <begin position="32"/>
        <end position="98"/>
    </location>
</feature>
<dbReference type="PANTHER" id="PTHR21496">
    <property type="entry name" value="FERREDOXIN-RELATED"/>
    <property type="match status" value="1"/>
</dbReference>
<dbReference type="InterPro" id="IPR054716">
    <property type="entry name" value="Sol_Rieske_ferrdox_dom"/>
</dbReference>
<evidence type="ECO:0000256" key="3">
    <source>
        <dbReference type="ARBA" id="ARBA00022723"/>
    </source>
</evidence>
<evidence type="ECO:0000313" key="11">
    <source>
        <dbReference type="EMBL" id="KAJ8414832.1"/>
    </source>
</evidence>
<dbReference type="PROSITE" id="PS51296">
    <property type="entry name" value="RIESKE"/>
    <property type="match status" value="1"/>
</dbReference>
<dbReference type="AlphaFoldDB" id="A0AAD7T6N9"/>
<dbReference type="CDD" id="cd03467">
    <property type="entry name" value="Rieske"/>
    <property type="match status" value="1"/>
</dbReference>
<keyword evidence="1" id="KW-0597">Phosphoprotein</keyword>
<comment type="cofactor">
    <cofactor evidence="8">
        <name>[2Fe-2S] cluster</name>
        <dbReference type="ChEBI" id="CHEBI:190135"/>
    </cofactor>
</comment>
<dbReference type="Gene3D" id="2.102.10.10">
    <property type="entry name" value="Rieske [2Fe-2S] iron-sulphur domain"/>
    <property type="match status" value="1"/>
</dbReference>